<accession>A0A952FUJ8</accession>
<comment type="caution">
    <text evidence="1">The sequence shown here is derived from an EMBL/GenBank/DDBJ whole genome shotgun (WGS) entry which is preliminary data.</text>
</comment>
<organism evidence="1 2">
    <name type="scientific">Inquilinus limosus</name>
    <dbReference type="NCBI Taxonomy" id="171674"/>
    <lineage>
        <taxon>Bacteria</taxon>
        <taxon>Pseudomonadati</taxon>
        <taxon>Pseudomonadota</taxon>
        <taxon>Alphaproteobacteria</taxon>
        <taxon>Rhodospirillales</taxon>
        <taxon>Rhodospirillaceae</taxon>
        <taxon>Inquilinus</taxon>
    </lineage>
</organism>
<evidence type="ECO:0000313" key="2">
    <source>
        <dbReference type="Proteomes" id="UP000700706"/>
    </source>
</evidence>
<gene>
    <name evidence="1" type="ORF">JF625_27495</name>
</gene>
<dbReference type="EMBL" id="JAEKLZ010000463">
    <property type="protein sequence ID" value="MBW8728879.1"/>
    <property type="molecule type" value="Genomic_DNA"/>
</dbReference>
<evidence type="ECO:0000313" key="1">
    <source>
        <dbReference type="EMBL" id="MBW8728879.1"/>
    </source>
</evidence>
<dbReference type="Proteomes" id="UP000700706">
    <property type="component" value="Unassembled WGS sequence"/>
</dbReference>
<protein>
    <submittedName>
        <fullName evidence="1">Uncharacterized protein</fullName>
    </submittedName>
</protein>
<dbReference type="AlphaFoldDB" id="A0A952FUJ8"/>
<reference evidence="1" key="1">
    <citation type="submission" date="2020-06" db="EMBL/GenBank/DDBJ databases">
        <title>Stable isotope informed genome-resolved metagenomics uncovers potential trophic interactions in rhizosphere soil.</title>
        <authorList>
            <person name="Starr E.P."/>
            <person name="Shi S."/>
            <person name="Blazewicz S.J."/>
            <person name="Koch B.J."/>
            <person name="Probst A.J."/>
            <person name="Hungate B.A."/>
            <person name="Pett-Ridge J."/>
            <person name="Firestone M.K."/>
            <person name="Banfield J.F."/>
        </authorList>
    </citation>
    <scope>NUCLEOTIDE SEQUENCE</scope>
    <source>
        <strain evidence="1">YM_69_17</strain>
    </source>
</reference>
<name>A0A952FUJ8_9PROT</name>
<proteinExistence type="predicted"/>
<sequence>MRIDFLGLGAFLTIANWGGFHRAAGHPNLSQTAPNRRPMTYGEACQRLFPDAVEVLG</sequence>